<proteinExistence type="predicted"/>
<evidence type="ECO:0000256" key="1">
    <source>
        <dbReference type="SAM" id="Phobius"/>
    </source>
</evidence>
<sequence length="61" mass="6987">MGRLSGALRCVKYLLLTFNLVFLLVGSAVLAIGLWMRFNSEIKEFKLEKDELELFFMGSDL</sequence>
<evidence type="ECO:0000313" key="3">
    <source>
        <dbReference type="Proteomes" id="UP001295444"/>
    </source>
</evidence>
<name>A0AAD1VLI5_PELCU</name>
<keyword evidence="3" id="KW-1185">Reference proteome</keyword>
<keyword evidence="1" id="KW-0472">Membrane</keyword>
<reference evidence="2" key="1">
    <citation type="submission" date="2022-03" db="EMBL/GenBank/DDBJ databases">
        <authorList>
            <person name="Alioto T."/>
            <person name="Alioto T."/>
            <person name="Gomez Garrido J."/>
        </authorList>
    </citation>
    <scope>NUCLEOTIDE SEQUENCE</scope>
</reference>
<feature type="transmembrane region" description="Helical" evidence="1">
    <location>
        <begin position="13"/>
        <end position="36"/>
    </location>
</feature>
<protein>
    <submittedName>
        <fullName evidence="2">Tetraspanin-2 isoform X2</fullName>
    </submittedName>
</protein>
<evidence type="ECO:0000313" key="2">
    <source>
        <dbReference type="EMBL" id="CAH2220736.1"/>
    </source>
</evidence>
<keyword evidence="1" id="KW-1133">Transmembrane helix</keyword>
<organism evidence="2 3">
    <name type="scientific">Pelobates cultripes</name>
    <name type="common">Western spadefoot toad</name>
    <dbReference type="NCBI Taxonomy" id="61616"/>
    <lineage>
        <taxon>Eukaryota</taxon>
        <taxon>Metazoa</taxon>
        <taxon>Chordata</taxon>
        <taxon>Craniata</taxon>
        <taxon>Vertebrata</taxon>
        <taxon>Euteleostomi</taxon>
        <taxon>Amphibia</taxon>
        <taxon>Batrachia</taxon>
        <taxon>Anura</taxon>
        <taxon>Pelobatoidea</taxon>
        <taxon>Pelobatidae</taxon>
        <taxon>Pelobates</taxon>
    </lineage>
</organism>
<dbReference type="AlphaFoldDB" id="A0AAD1VLI5"/>
<accession>A0AAD1VLI5</accession>
<dbReference type="Proteomes" id="UP001295444">
    <property type="component" value="Chromosome 01"/>
</dbReference>
<gene>
    <name evidence="2" type="ORF">PECUL_23A017475</name>
</gene>
<keyword evidence="1" id="KW-0812">Transmembrane</keyword>
<dbReference type="EMBL" id="OW240912">
    <property type="protein sequence ID" value="CAH2220736.1"/>
    <property type="molecule type" value="Genomic_DNA"/>
</dbReference>